<accession>A0A518HE39</accession>
<proteinExistence type="predicted"/>
<evidence type="ECO:0000313" key="1">
    <source>
        <dbReference type="EMBL" id="QDV39118.1"/>
    </source>
</evidence>
<protein>
    <submittedName>
        <fullName evidence="1">Uncharacterized protein</fullName>
    </submittedName>
</protein>
<gene>
    <name evidence="1" type="ORF">ElP_70820</name>
</gene>
<sequence>MNRLRARTGAAGRRGIYVSVMLFEGWGLMHGNRGRSAPKGWACRSHPFHPGNNVNSIDVGLDPAVLGAAMHSLADMEANALQAAYIRKVVDTVNNRDNVL</sequence>
<dbReference type="EMBL" id="CP036427">
    <property type="protein sequence ID" value="QDV39118.1"/>
    <property type="molecule type" value="Genomic_DNA"/>
</dbReference>
<organism evidence="1 2">
    <name type="scientific">Tautonia plasticadhaerens</name>
    <dbReference type="NCBI Taxonomy" id="2527974"/>
    <lineage>
        <taxon>Bacteria</taxon>
        <taxon>Pseudomonadati</taxon>
        <taxon>Planctomycetota</taxon>
        <taxon>Planctomycetia</taxon>
        <taxon>Isosphaerales</taxon>
        <taxon>Isosphaeraceae</taxon>
        <taxon>Tautonia</taxon>
    </lineage>
</organism>
<keyword evidence="1" id="KW-0614">Plasmid</keyword>
<geneLocation type="plasmid" evidence="2">
    <name>pelp_1</name>
</geneLocation>
<name>A0A518HE39_9BACT</name>
<dbReference type="RefSeq" id="WP_145279280.1">
    <property type="nucleotide sequence ID" value="NZ_CP036427.1"/>
</dbReference>
<evidence type="ECO:0000313" key="2">
    <source>
        <dbReference type="Proteomes" id="UP000317835"/>
    </source>
</evidence>
<keyword evidence="2" id="KW-1185">Reference proteome</keyword>
<dbReference type="OrthoDB" id="5488826at2"/>
<dbReference type="KEGG" id="tpla:ElP_70820"/>
<dbReference type="AlphaFoldDB" id="A0A518HE39"/>
<reference evidence="1 2" key="1">
    <citation type="submission" date="2019-02" db="EMBL/GenBank/DDBJ databases">
        <title>Deep-cultivation of Planctomycetes and their phenomic and genomic characterization uncovers novel biology.</title>
        <authorList>
            <person name="Wiegand S."/>
            <person name="Jogler M."/>
            <person name="Boedeker C."/>
            <person name="Pinto D."/>
            <person name="Vollmers J."/>
            <person name="Rivas-Marin E."/>
            <person name="Kohn T."/>
            <person name="Peeters S.H."/>
            <person name="Heuer A."/>
            <person name="Rast P."/>
            <person name="Oberbeckmann S."/>
            <person name="Bunk B."/>
            <person name="Jeske O."/>
            <person name="Meyerdierks A."/>
            <person name="Storesund J.E."/>
            <person name="Kallscheuer N."/>
            <person name="Luecker S."/>
            <person name="Lage O.M."/>
            <person name="Pohl T."/>
            <person name="Merkel B.J."/>
            <person name="Hornburger P."/>
            <person name="Mueller R.-W."/>
            <person name="Bruemmer F."/>
            <person name="Labrenz M."/>
            <person name="Spormann A.M."/>
            <person name="Op den Camp H."/>
            <person name="Overmann J."/>
            <person name="Amann R."/>
            <person name="Jetten M.S.M."/>
            <person name="Mascher T."/>
            <person name="Medema M.H."/>
            <person name="Devos D.P."/>
            <person name="Kaster A.-K."/>
            <person name="Ovreas L."/>
            <person name="Rohde M."/>
            <person name="Galperin M.Y."/>
            <person name="Jogler C."/>
        </authorList>
    </citation>
    <scope>NUCLEOTIDE SEQUENCE [LARGE SCALE GENOMIC DNA]</scope>
    <source>
        <strain evidence="1 2">ElP</strain>
        <plasmid evidence="2">pelp_1</plasmid>
    </source>
</reference>
<dbReference type="Proteomes" id="UP000317835">
    <property type="component" value="Plasmid pElP_1"/>
</dbReference>